<feature type="chain" id="PRO_5035326113" description="VWFA domain-containing protein" evidence="1">
    <location>
        <begin position="25"/>
        <end position="344"/>
    </location>
</feature>
<dbReference type="PANTHER" id="PTHR24020:SF20">
    <property type="entry name" value="PH DOMAIN-CONTAINING PROTEIN"/>
    <property type="match status" value="1"/>
</dbReference>
<reference evidence="3" key="1">
    <citation type="submission" date="2021-06" db="EMBL/GenBank/DDBJ databases">
        <authorList>
            <person name="Hodson N. C."/>
            <person name="Mongue J. A."/>
            <person name="Jaron S. K."/>
        </authorList>
    </citation>
    <scope>NUCLEOTIDE SEQUENCE</scope>
</reference>
<evidence type="ECO:0000256" key="1">
    <source>
        <dbReference type="SAM" id="SignalP"/>
    </source>
</evidence>
<keyword evidence="1" id="KW-0732">Signal</keyword>
<feature type="non-terminal residue" evidence="3">
    <location>
        <position position="344"/>
    </location>
</feature>
<dbReference type="PANTHER" id="PTHR24020">
    <property type="entry name" value="COLLAGEN ALPHA"/>
    <property type="match status" value="1"/>
</dbReference>
<dbReference type="AlphaFoldDB" id="A0A8J2K328"/>
<proteinExistence type="predicted"/>
<gene>
    <name evidence="3" type="ORF">AFUS01_LOCUS17736</name>
</gene>
<accession>A0A8J2K328</accession>
<feature type="domain" description="VWFA" evidence="2">
    <location>
        <begin position="196"/>
        <end position="344"/>
    </location>
</feature>
<protein>
    <recommendedName>
        <fullName evidence="2">VWFA domain-containing protein</fullName>
    </recommendedName>
</protein>
<evidence type="ECO:0000313" key="3">
    <source>
        <dbReference type="EMBL" id="CAG7728994.1"/>
    </source>
</evidence>
<dbReference type="Pfam" id="PF00092">
    <property type="entry name" value="VWA"/>
    <property type="match status" value="1"/>
</dbReference>
<dbReference type="PROSITE" id="PS50234">
    <property type="entry name" value="VWFA"/>
    <property type="match status" value="1"/>
</dbReference>
<dbReference type="CDD" id="cd01450">
    <property type="entry name" value="vWFA_subfamily_ECM"/>
    <property type="match status" value="1"/>
</dbReference>
<dbReference type="InterPro" id="IPR050525">
    <property type="entry name" value="ECM_Assembly_Org"/>
</dbReference>
<dbReference type="SMART" id="SM00327">
    <property type="entry name" value="VWA"/>
    <property type="match status" value="1"/>
</dbReference>
<comment type="caution">
    <text evidence="3">The sequence shown here is derived from an EMBL/GenBank/DDBJ whole genome shotgun (WGS) entry which is preliminary data.</text>
</comment>
<evidence type="ECO:0000259" key="2">
    <source>
        <dbReference type="PROSITE" id="PS50234"/>
    </source>
</evidence>
<dbReference type="InterPro" id="IPR002035">
    <property type="entry name" value="VWF_A"/>
</dbReference>
<dbReference type="EMBL" id="CAJVCH010171805">
    <property type="protein sequence ID" value="CAG7728994.1"/>
    <property type="molecule type" value="Genomic_DNA"/>
</dbReference>
<sequence length="344" mass="38917">MELEQLLSLITVLVLLILISPSSASFAVTNGTDKTREEYAMGQEVVESVVRKLRRSQIFSDDYDFMKRSAYIETKFGSDPLTFRKDFYGGIWQVPELVLKNTKSEKFENYHKKIKTSFEIDWLQIKWSDLVKPLYSGVALRLYLQTRVTSMPQTISKQARLWQQVYDKRDTQSNSKFVSEITEFETNAEKCKGLFDLTILLDGSGSVGEEDYKKSKDFVAELFSTYSNTDVRKSFILFGDDAYMIFSLSNNMTEAELLDTVKTVGYPNQATNTNAGILMAVEMIKESIPRPGIPSIMIIFTDGESNVGDGVSNIKFARDLNVTTFAIGIGAKIDQAELHEIAFN</sequence>
<organism evidence="3 4">
    <name type="scientific">Allacma fusca</name>
    <dbReference type="NCBI Taxonomy" id="39272"/>
    <lineage>
        <taxon>Eukaryota</taxon>
        <taxon>Metazoa</taxon>
        <taxon>Ecdysozoa</taxon>
        <taxon>Arthropoda</taxon>
        <taxon>Hexapoda</taxon>
        <taxon>Collembola</taxon>
        <taxon>Symphypleona</taxon>
        <taxon>Sminthuridae</taxon>
        <taxon>Allacma</taxon>
    </lineage>
</organism>
<keyword evidence="4" id="KW-1185">Reference proteome</keyword>
<dbReference type="Proteomes" id="UP000708208">
    <property type="component" value="Unassembled WGS sequence"/>
</dbReference>
<name>A0A8J2K328_9HEXA</name>
<evidence type="ECO:0000313" key="4">
    <source>
        <dbReference type="Proteomes" id="UP000708208"/>
    </source>
</evidence>
<feature type="signal peptide" evidence="1">
    <location>
        <begin position="1"/>
        <end position="24"/>
    </location>
</feature>
<dbReference type="OrthoDB" id="7776018at2759"/>